<dbReference type="EMBL" id="CAUYUJ010014372">
    <property type="protein sequence ID" value="CAK0840358.1"/>
    <property type="molecule type" value="Genomic_DNA"/>
</dbReference>
<accession>A0ABN9T6V7</accession>
<evidence type="ECO:0000256" key="2">
    <source>
        <dbReference type="SAM" id="Phobius"/>
    </source>
</evidence>
<comment type="caution">
    <text evidence="3">The sequence shown here is derived from an EMBL/GenBank/DDBJ whole genome shotgun (WGS) entry which is preliminary data.</text>
</comment>
<dbReference type="Proteomes" id="UP001189429">
    <property type="component" value="Unassembled WGS sequence"/>
</dbReference>
<keyword evidence="4" id="KW-1185">Reference proteome</keyword>
<name>A0ABN9T6V7_9DINO</name>
<feature type="region of interest" description="Disordered" evidence="1">
    <location>
        <begin position="71"/>
        <end position="96"/>
    </location>
</feature>
<gene>
    <name evidence="3" type="ORF">PCOR1329_LOCUS35821</name>
</gene>
<keyword evidence="2" id="KW-0472">Membrane</keyword>
<keyword evidence="2" id="KW-0812">Transmembrane</keyword>
<organism evidence="3 4">
    <name type="scientific">Prorocentrum cordatum</name>
    <dbReference type="NCBI Taxonomy" id="2364126"/>
    <lineage>
        <taxon>Eukaryota</taxon>
        <taxon>Sar</taxon>
        <taxon>Alveolata</taxon>
        <taxon>Dinophyceae</taxon>
        <taxon>Prorocentrales</taxon>
        <taxon>Prorocentraceae</taxon>
        <taxon>Prorocentrum</taxon>
    </lineage>
</organism>
<keyword evidence="2" id="KW-1133">Transmembrane helix</keyword>
<evidence type="ECO:0000313" key="4">
    <source>
        <dbReference type="Proteomes" id="UP001189429"/>
    </source>
</evidence>
<feature type="transmembrane region" description="Helical" evidence="2">
    <location>
        <begin position="6"/>
        <end position="28"/>
    </location>
</feature>
<protein>
    <submittedName>
        <fullName evidence="3">Uncharacterized protein</fullName>
    </submittedName>
</protein>
<sequence>MPIPPSSFTSFAMSVTGSLMTGVTGIFLSRQADMNFHLSSRSKSLLFVARAVIDASRQLSCQSWIQSVGASSERRKHSAADSSIPRSLRHHEPQNATVGMTKRMAATAEARDRAQNDSGTPYTPVGTVTLRRFVSISCWKVPAL</sequence>
<evidence type="ECO:0000313" key="3">
    <source>
        <dbReference type="EMBL" id="CAK0840358.1"/>
    </source>
</evidence>
<proteinExistence type="predicted"/>
<reference evidence="3" key="1">
    <citation type="submission" date="2023-10" db="EMBL/GenBank/DDBJ databases">
        <authorList>
            <person name="Chen Y."/>
            <person name="Shah S."/>
            <person name="Dougan E. K."/>
            <person name="Thang M."/>
            <person name="Chan C."/>
        </authorList>
    </citation>
    <scope>NUCLEOTIDE SEQUENCE [LARGE SCALE GENOMIC DNA]</scope>
</reference>
<evidence type="ECO:0000256" key="1">
    <source>
        <dbReference type="SAM" id="MobiDB-lite"/>
    </source>
</evidence>